<gene>
    <name evidence="7" type="ORF">A3C67_00825</name>
</gene>
<dbReference type="PANTHER" id="PTHR30093">
    <property type="entry name" value="GENERAL SECRETION PATHWAY PROTEIN G"/>
    <property type="match status" value="1"/>
</dbReference>
<evidence type="ECO:0000313" key="8">
    <source>
        <dbReference type="Proteomes" id="UP000179275"/>
    </source>
</evidence>
<dbReference type="PANTHER" id="PTHR30093:SF44">
    <property type="entry name" value="TYPE II SECRETION SYSTEM CORE PROTEIN G"/>
    <property type="match status" value="1"/>
</dbReference>
<name>A0A1F6W1P1_9BACT</name>
<dbReference type="GO" id="GO:0015628">
    <property type="term" value="P:protein secretion by the type II secretion system"/>
    <property type="evidence" value="ECO:0007669"/>
    <property type="project" value="InterPro"/>
</dbReference>
<dbReference type="InterPro" id="IPR045584">
    <property type="entry name" value="Pilin-like"/>
</dbReference>
<dbReference type="Pfam" id="PF07963">
    <property type="entry name" value="N_methyl"/>
    <property type="match status" value="1"/>
</dbReference>
<proteinExistence type="predicted"/>
<dbReference type="AlphaFoldDB" id="A0A1F6W1P1"/>
<keyword evidence="3 6" id="KW-0812">Transmembrane</keyword>
<dbReference type="InterPro" id="IPR002416">
    <property type="entry name" value="T2SS_protein-GspH"/>
</dbReference>
<comment type="subcellular location">
    <subcellularLocation>
        <location evidence="1">Membrane</location>
        <topology evidence="1">Single-pass membrane protein</topology>
    </subcellularLocation>
</comment>
<feature type="transmembrane region" description="Helical" evidence="6">
    <location>
        <begin position="12"/>
        <end position="33"/>
    </location>
</feature>
<evidence type="ECO:0000256" key="5">
    <source>
        <dbReference type="ARBA" id="ARBA00023136"/>
    </source>
</evidence>
<evidence type="ECO:0000256" key="6">
    <source>
        <dbReference type="SAM" id="Phobius"/>
    </source>
</evidence>
<evidence type="ECO:0000256" key="4">
    <source>
        <dbReference type="ARBA" id="ARBA00022989"/>
    </source>
</evidence>
<organism evidence="7 8">
    <name type="scientific">Candidatus Nomurabacteria bacterium RIFCSPHIGHO2_02_FULL_42_19</name>
    <dbReference type="NCBI Taxonomy" id="1801756"/>
    <lineage>
        <taxon>Bacteria</taxon>
        <taxon>Candidatus Nomuraibacteriota</taxon>
    </lineage>
</organism>
<dbReference type="InterPro" id="IPR012902">
    <property type="entry name" value="N_methyl_site"/>
</dbReference>
<evidence type="ECO:0000256" key="1">
    <source>
        <dbReference type="ARBA" id="ARBA00004167"/>
    </source>
</evidence>
<keyword evidence="2" id="KW-0488">Methylation</keyword>
<dbReference type="SUPFAM" id="SSF54523">
    <property type="entry name" value="Pili subunits"/>
    <property type="match status" value="1"/>
</dbReference>
<sequence>MRKFDSKKGFTLIELLVVVAIIGILASVVLASLNSARNKAADAAIKAAMANARAQAALFYTDAGETYDGVCVLAGGINPLILNAAQKLALTNTVLTIITDVYVYDAGGALGSSVCHDSPTAWAAITSLKNPNLPVGGPFTGGWCVDSSGASKESPALDANETVCP</sequence>
<dbReference type="GO" id="GO:0016020">
    <property type="term" value="C:membrane"/>
    <property type="evidence" value="ECO:0007669"/>
    <property type="project" value="UniProtKB-SubCell"/>
</dbReference>
<protein>
    <recommendedName>
        <fullName evidence="9">Type II secretion system protein GspG C-terminal domain-containing protein</fullName>
    </recommendedName>
</protein>
<evidence type="ECO:0000256" key="2">
    <source>
        <dbReference type="ARBA" id="ARBA00022481"/>
    </source>
</evidence>
<dbReference type="STRING" id="1801756.A3C67_00825"/>
<evidence type="ECO:0000256" key="3">
    <source>
        <dbReference type="ARBA" id="ARBA00022692"/>
    </source>
</evidence>
<comment type="caution">
    <text evidence="7">The sequence shown here is derived from an EMBL/GenBank/DDBJ whole genome shotgun (WGS) entry which is preliminary data.</text>
</comment>
<evidence type="ECO:0008006" key="9">
    <source>
        <dbReference type="Google" id="ProtNLM"/>
    </source>
</evidence>
<dbReference type="EMBL" id="MFUG01000017">
    <property type="protein sequence ID" value="OGI75615.1"/>
    <property type="molecule type" value="Genomic_DNA"/>
</dbReference>
<dbReference type="Gene3D" id="3.30.700.10">
    <property type="entry name" value="Glycoprotein, Type 4 Pilin"/>
    <property type="match status" value="1"/>
</dbReference>
<dbReference type="Proteomes" id="UP000179275">
    <property type="component" value="Unassembled WGS sequence"/>
</dbReference>
<evidence type="ECO:0000313" key="7">
    <source>
        <dbReference type="EMBL" id="OGI75615.1"/>
    </source>
</evidence>
<dbReference type="PRINTS" id="PR00885">
    <property type="entry name" value="BCTERIALGSPH"/>
</dbReference>
<keyword evidence="4 6" id="KW-1133">Transmembrane helix</keyword>
<dbReference type="PROSITE" id="PS00409">
    <property type="entry name" value="PROKAR_NTER_METHYL"/>
    <property type="match status" value="1"/>
</dbReference>
<dbReference type="NCBIfam" id="TIGR02532">
    <property type="entry name" value="IV_pilin_GFxxxE"/>
    <property type="match status" value="1"/>
</dbReference>
<reference evidence="7 8" key="1">
    <citation type="journal article" date="2016" name="Nat. Commun.">
        <title>Thousands of microbial genomes shed light on interconnected biogeochemical processes in an aquifer system.</title>
        <authorList>
            <person name="Anantharaman K."/>
            <person name="Brown C.T."/>
            <person name="Hug L.A."/>
            <person name="Sharon I."/>
            <person name="Castelle C.J."/>
            <person name="Probst A.J."/>
            <person name="Thomas B.C."/>
            <person name="Singh A."/>
            <person name="Wilkins M.J."/>
            <person name="Karaoz U."/>
            <person name="Brodie E.L."/>
            <person name="Williams K.H."/>
            <person name="Hubbard S.S."/>
            <person name="Banfield J.F."/>
        </authorList>
    </citation>
    <scope>NUCLEOTIDE SEQUENCE [LARGE SCALE GENOMIC DNA]</scope>
</reference>
<keyword evidence="5 6" id="KW-0472">Membrane</keyword>
<accession>A0A1F6W1P1</accession>
<dbReference type="GO" id="GO:0015627">
    <property type="term" value="C:type II protein secretion system complex"/>
    <property type="evidence" value="ECO:0007669"/>
    <property type="project" value="InterPro"/>
</dbReference>